<proteinExistence type="predicted"/>
<gene>
    <name evidence="1" type="ORF">NOCA2570068</name>
</gene>
<dbReference type="EMBL" id="CZKA01000053">
    <property type="protein sequence ID" value="CUR59178.1"/>
    <property type="molecule type" value="Genomic_DNA"/>
</dbReference>
<evidence type="ECO:0000313" key="1">
    <source>
        <dbReference type="EMBL" id="CUR59178.1"/>
    </source>
</evidence>
<dbReference type="AlphaFoldDB" id="A0A2P2CB05"/>
<reference evidence="1" key="1">
    <citation type="submission" date="2015-08" db="EMBL/GenBank/DDBJ databases">
        <authorList>
            <person name="Babu N.S."/>
            <person name="Beckwith C.J."/>
            <person name="Beseler K.G."/>
            <person name="Brison A."/>
            <person name="Carone J.V."/>
            <person name="Caskin T.P."/>
            <person name="Diamond M."/>
            <person name="Durham M.E."/>
            <person name="Foxe J.M."/>
            <person name="Go M."/>
            <person name="Henderson B.A."/>
            <person name="Jones I.B."/>
            <person name="McGettigan J.A."/>
            <person name="Micheletti S.J."/>
            <person name="Nasrallah M.E."/>
            <person name="Ortiz D."/>
            <person name="Piller C.R."/>
            <person name="Privatt S.R."/>
            <person name="Schneider S.L."/>
            <person name="Sharp S."/>
            <person name="Smith T.C."/>
            <person name="Stanton J.D."/>
            <person name="Ullery H.E."/>
            <person name="Wilson R.J."/>
            <person name="Serrano M.G."/>
            <person name="Buck G."/>
            <person name="Lee V."/>
            <person name="Wang Y."/>
            <person name="Carvalho R."/>
            <person name="Voegtly L."/>
            <person name="Shi R."/>
            <person name="Duckworth R."/>
            <person name="Johnson A."/>
            <person name="Loviza R."/>
            <person name="Walstead R."/>
            <person name="Shah Z."/>
            <person name="Kiflezghi M."/>
            <person name="Wade K."/>
            <person name="Ball S.L."/>
            <person name="Bradley K.W."/>
            <person name="Asai D.J."/>
            <person name="Bowman C.A."/>
            <person name="Russell D.A."/>
            <person name="Pope W.H."/>
            <person name="Jacobs-Sera D."/>
            <person name="Hendrix R.W."/>
            <person name="Hatfull G.F."/>
        </authorList>
    </citation>
    <scope>NUCLEOTIDE SEQUENCE</scope>
</reference>
<sequence>MRRATWVCGVALLTGVLLGQSESALADPPWTPPEALSGKVSDNPAPRVAAAGDGDATVVWRKDVVRGARIMASWRSDGGAWSAPMNLSGTGRNGWQRVVMNQRQAVVVWKSAGRLMVSRHRATSGWTPPREVTESPITAMRSLDVAMDDRGHVSIAWSEWDPHVALSPGVQVVRQRADGRWSRPARVSGPPSTRRIDLSARLAVDGRGDVTVVWARSRDTGCAVFAAGHPRGAGTWSTPDRLGSGCRHGPWVTSNARGDTAANWVTGTIDGVDDRFVKTAIRPAGGDWEVTRLSSHVHNDADEIALDDAGNALVVWGHSDSEPGPPTPYAAQRPAGGSWGAPFALSPPEVGACAADSRVATNGDGTATVVWLRYPSCAGADEVRGVQRTAAGEWGDIGSVSGAAVSLRRYIIDVAIDAAGNSVAIWTEIAHTGDRVMGSSR</sequence>
<organism evidence="1">
    <name type="scientific">metagenome</name>
    <dbReference type="NCBI Taxonomy" id="256318"/>
    <lineage>
        <taxon>unclassified sequences</taxon>
        <taxon>metagenomes</taxon>
    </lineage>
</organism>
<name>A0A2P2CB05_9ZZZZ</name>
<protein>
    <submittedName>
        <fullName evidence="1">Uncharacterized protein</fullName>
    </submittedName>
</protein>
<accession>A0A2P2CB05</accession>